<evidence type="ECO:0000313" key="1">
    <source>
        <dbReference type="EMBL" id="CEG36022.1"/>
    </source>
</evidence>
<dbReference type="Proteomes" id="UP000054928">
    <property type="component" value="Unassembled WGS sequence"/>
</dbReference>
<evidence type="ECO:0000313" key="2">
    <source>
        <dbReference type="Proteomes" id="UP000054928"/>
    </source>
</evidence>
<keyword evidence="2" id="KW-1185">Reference proteome</keyword>
<accession>A0A0P1A611</accession>
<proteinExistence type="predicted"/>
<protein>
    <submittedName>
        <fullName evidence="1">Uncharacterized protein</fullName>
    </submittedName>
</protein>
<dbReference type="RefSeq" id="XP_024572391.1">
    <property type="nucleotide sequence ID" value="XM_024730669.1"/>
</dbReference>
<dbReference type="GeneID" id="36395399"/>
<dbReference type="EMBL" id="CCYD01000109">
    <property type="protein sequence ID" value="CEG36022.1"/>
    <property type="molecule type" value="Genomic_DNA"/>
</dbReference>
<sequence length="49" mass="5689">MAQLLLALSPQIRGRTHRFFLENGLWYNQVHDRHDSGVVVPDNKGMKNK</sequence>
<name>A0A0P1A611_PLAHL</name>
<dbReference type="AlphaFoldDB" id="A0A0P1A611"/>
<reference evidence="2" key="1">
    <citation type="submission" date="2014-09" db="EMBL/GenBank/DDBJ databases">
        <authorList>
            <person name="Sharma Rahul"/>
            <person name="Thines Marco"/>
        </authorList>
    </citation>
    <scope>NUCLEOTIDE SEQUENCE [LARGE SCALE GENOMIC DNA]</scope>
</reference>
<organism evidence="1 2">
    <name type="scientific">Plasmopara halstedii</name>
    <name type="common">Downy mildew of sunflower</name>
    <dbReference type="NCBI Taxonomy" id="4781"/>
    <lineage>
        <taxon>Eukaryota</taxon>
        <taxon>Sar</taxon>
        <taxon>Stramenopiles</taxon>
        <taxon>Oomycota</taxon>
        <taxon>Peronosporomycetes</taxon>
        <taxon>Peronosporales</taxon>
        <taxon>Peronosporaceae</taxon>
        <taxon>Plasmopara</taxon>
    </lineage>
</organism>